<feature type="signal peptide" evidence="1">
    <location>
        <begin position="1"/>
        <end position="25"/>
    </location>
</feature>
<evidence type="ECO:0000313" key="3">
    <source>
        <dbReference type="Proteomes" id="UP000557872"/>
    </source>
</evidence>
<comment type="caution">
    <text evidence="2">The sequence shown here is derived from an EMBL/GenBank/DDBJ whole genome shotgun (WGS) entry which is preliminary data.</text>
</comment>
<feature type="chain" id="PRO_5032985977" evidence="1">
    <location>
        <begin position="26"/>
        <end position="245"/>
    </location>
</feature>
<dbReference type="EMBL" id="JACBAZ010000004">
    <property type="protein sequence ID" value="NWK56116.1"/>
    <property type="molecule type" value="Genomic_DNA"/>
</dbReference>
<protein>
    <submittedName>
        <fullName evidence="2">Uncharacterized protein</fullName>
    </submittedName>
</protein>
<dbReference type="Proteomes" id="UP000557872">
    <property type="component" value="Unassembled WGS sequence"/>
</dbReference>
<evidence type="ECO:0000313" key="2">
    <source>
        <dbReference type="EMBL" id="NWK56116.1"/>
    </source>
</evidence>
<dbReference type="AlphaFoldDB" id="A0A851GFC6"/>
<name>A0A851GFC6_9BACT</name>
<proteinExistence type="predicted"/>
<reference evidence="2 3" key="1">
    <citation type="submission" date="2020-07" db="EMBL/GenBank/DDBJ databases">
        <title>Roseicoccus Jingziensis gen. nov., sp. nov., isolated from coastal seawater.</title>
        <authorList>
            <person name="Feng X."/>
        </authorList>
    </citation>
    <scope>NUCLEOTIDE SEQUENCE [LARGE SCALE GENOMIC DNA]</scope>
    <source>
        <strain evidence="2 3">N1E253</strain>
    </source>
</reference>
<organism evidence="2 3">
    <name type="scientific">Oceaniferula marina</name>
    <dbReference type="NCBI Taxonomy" id="2748318"/>
    <lineage>
        <taxon>Bacteria</taxon>
        <taxon>Pseudomonadati</taxon>
        <taxon>Verrucomicrobiota</taxon>
        <taxon>Verrucomicrobiia</taxon>
        <taxon>Verrucomicrobiales</taxon>
        <taxon>Verrucomicrobiaceae</taxon>
        <taxon>Oceaniferula</taxon>
    </lineage>
</organism>
<keyword evidence="1" id="KW-0732">Signal</keyword>
<sequence>MQHSAQIITRIVGAWLLALVMPCAAQSGTGEKEREIRMLKRELSKTKAQYTVLARDLAASKKREAELRKSVNDLRLRFAALGDNLLNGGEEATLEAVKNAEVLDKRNRATEKAALELMANMREYLRTAVVADPDARVRLESSIRELDAALGLRQKPRPQMPQGSLQHAKVISIDAESGMLVINAGEEQSVRRGMTFSIMRGNRKLAEAIVAETRKDFSGVLPTELETPEDQIRTGDIASVNTVQR</sequence>
<keyword evidence="3" id="KW-1185">Reference proteome</keyword>
<dbReference type="RefSeq" id="WP_178932802.1">
    <property type="nucleotide sequence ID" value="NZ_JACBAZ010000004.1"/>
</dbReference>
<gene>
    <name evidence="2" type="ORF">HW115_10885</name>
</gene>
<accession>A0A851GFC6</accession>
<evidence type="ECO:0000256" key="1">
    <source>
        <dbReference type="SAM" id="SignalP"/>
    </source>
</evidence>